<sequence>PKKDKKSPPNTINSVLPDNKTPPKSKQQIDKEHYQKNKERKKQQQCAEDIKEGFGSVEAVMKLEQKARIENNYLDTAEQLEKQSQEYLKDIELAKYHEERGKKGCECYSCEEQKKARAEVEAEREKIIADYEAEQEKSGDYETETIRGECGNCSEYKKVDSDSGL</sequence>
<comment type="caution">
    <text evidence="1">The sequence shown here is derived from an EMBL/GenBank/DDBJ whole genome shotgun (WGS) entry which is preliminary data.</text>
</comment>
<organism evidence="1 2">
    <name type="scientific">Scutellospora calospora</name>
    <dbReference type="NCBI Taxonomy" id="85575"/>
    <lineage>
        <taxon>Eukaryota</taxon>
        <taxon>Fungi</taxon>
        <taxon>Fungi incertae sedis</taxon>
        <taxon>Mucoromycota</taxon>
        <taxon>Glomeromycotina</taxon>
        <taxon>Glomeromycetes</taxon>
        <taxon>Diversisporales</taxon>
        <taxon>Gigasporaceae</taxon>
        <taxon>Scutellospora</taxon>
    </lineage>
</organism>
<feature type="non-terminal residue" evidence="1">
    <location>
        <position position="165"/>
    </location>
</feature>
<reference evidence="1" key="1">
    <citation type="submission" date="2021-06" db="EMBL/GenBank/DDBJ databases">
        <authorList>
            <person name="Kallberg Y."/>
            <person name="Tangrot J."/>
            <person name="Rosling A."/>
        </authorList>
    </citation>
    <scope>NUCLEOTIDE SEQUENCE</scope>
    <source>
        <strain evidence="1">AU212A</strain>
    </source>
</reference>
<gene>
    <name evidence="1" type="ORF">SCALOS_LOCUS8781</name>
</gene>
<evidence type="ECO:0000313" key="2">
    <source>
        <dbReference type="Proteomes" id="UP000789860"/>
    </source>
</evidence>
<feature type="non-terminal residue" evidence="1">
    <location>
        <position position="1"/>
    </location>
</feature>
<accession>A0ACA9NL44</accession>
<protein>
    <submittedName>
        <fullName evidence="1">4690_t:CDS:1</fullName>
    </submittedName>
</protein>
<name>A0ACA9NL44_9GLOM</name>
<proteinExistence type="predicted"/>
<dbReference type="Proteomes" id="UP000789860">
    <property type="component" value="Unassembled WGS sequence"/>
</dbReference>
<keyword evidence="2" id="KW-1185">Reference proteome</keyword>
<evidence type="ECO:0000313" key="1">
    <source>
        <dbReference type="EMBL" id="CAG8654363.1"/>
    </source>
</evidence>
<dbReference type="EMBL" id="CAJVPM010024586">
    <property type="protein sequence ID" value="CAG8654363.1"/>
    <property type="molecule type" value="Genomic_DNA"/>
</dbReference>